<feature type="compositionally biased region" description="Basic residues" evidence="10">
    <location>
        <begin position="39"/>
        <end position="53"/>
    </location>
</feature>
<dbReference type="Gene3D" id="1.10.510.10">
    <property type="entry name" value="Transferase(Phosphotransferase) domain 1"/>
    <property type="match status" value="2"/>
</dbReference>
<evidence type="ECO:0000256" key="5">
    <source>
        <dbReference type="ARBA" id="ARBA00022777"/>
    </source>
</evidence>
<dbReference type="GO" id="GO:0005524">
    <property type="term" value="F:ATP binding"/>
    <property type="evidence" value="ECO:0007669"/>
    <property type="project" value="UniProtKB-UniRule"/>
</dbReference>
<name>A0A0A8L1X6_9SACH</name>
<feature type="compositionally biased region" description="Polar residues" evidence="10">
    <location>
        <begin position="139"/>
        <end position="153"/>
    </location>
</feature>
<evidence type="ECO:0000256" key="4">
    <source>
        <dbReference type="ARBA" id="ARBA00022741"/>
    </source>
</evidence>
<evidence type="ECO:0000256" key="2">
    <source>
        <dbReference type="ARBA" id="ARBA00022527"/>
    </source>
</evidence>
<dbReference type="Proteomes" id="UP000031516">
    <property type="component" value="Unassembled WGS sequence"/>
</dbReference>
<evidence type="ECO:0000256" key="7">
    <source>
        <dbReference type="ARBA" id="ARBA00047899"/>
    </source>
</evidence>
<dbReference type="OrthoDB" id="6513151at2759"/>
<evidence type="ECO:0000256" key="3">
    <source>
        <dbReference type="ARBA" id="ARBA00022679"/>
    </source>
</evidence>
<dbReference type="SUPFAM" id="SSF56112">
    <property type="entry name" value="Protein kinase-like (PK-like)"/>
    <property type="match status" value="1"/>
</dbReference>
<keyword evidence="5" id="KW-0418">Kinase</keyword>
<feature type="compositionally biased region" description="Low complexity" evidence="10">
    <location>
        <begin position="128"/>
        <end position="138"/>
    </location>
</feature>
<feature type="region of interest" description="Disordered" evidence="10">
    <location>
        <begin position="1"/>
        <end position="153"/>
    </location>
</feature>
<evidence type="ECO:0000256" key="8">
    <source>
        <dbReference type="ARBA" id="ARBA00048679"/>
    </source>
</evidence>
<evidence type="ECO:0000256" key="10">
    <source>
        <dbReference type="SAM" id="MobiDB-lite"/>
    </source>
</evidence>
<gene>
    <name evidence="12" type="ORF">KLDO_g1368</name>
</gene>
<dbReference type="PROSITE" id="PS00107">
    <property type="entry name" value="PROTEIN_KINASE_ATP"/>
    <property type="match status" value="1"/>
</dbReference>
<dbReference type="GO" id="GO:0005829">
    <property type="term" value="C:cytosol"/>
    <property type="evidence" value="ECO:0007669"/>
    <property type="project" value="TreeGrafter"/>
</dbReference>
<feature type="region of interest" description="Disordered" evidence="10">
    <location>
        <begin position="477"/>
        <end position="561"/>
    </location>
</feature>
<keyword evidence="13" id="KW-1185">Reference proteome</keyword>
<comment type="catalytic activity">
    <reaction evidence="7">
        <text>L-threonyl-[protein] + ATP = O-phospho-L-threonyl-[protein] + ADP + H(+)</text>
        <dbReference type="Rhea" id="RHEA:46608"/>
        <dbReference type="Rhea" id="RHEA-COMP:11060"/>
        <dbReference type="Rhea" id="RHEA-COMP:11605"/>
        <dbReference type="ChEBI" id="CHEBI:15378"/>
        <dbReference type="ChEBI" id="CHEBI:30013"/>
        <dbReference type="ChEBI" id="CHEBI:30616"/>
        <dbReference type="ChEBI" id="CHEBI:61977"/>
        <dbReference type="ChEBI" id="CHEBI:456216"/>
        <dbReference type="EC" id="2.7.11.1"/>
    </reaction>
</comment>
<evidence type="ECO:0000256" key="1">
    <source>
        <dbReference type="ARBA" id="ARBA00012513"/>
    </source>
</evidence>
<organism evidence="12 13">
    <name type="scientific">Kluyveromyces dobzhanskii CBS 2104</name>
    <dbReference type="NCBI Taxonomy" id="1427455"/>
    <lineage>
        <taxon>Eukaryota</taxon>
        <taxon>Fungi</taxon>
        <taxon>Dikarya</taxon>
        <taxon>Ascomycota</taxon>
        <taxon>Saccharomycotina</taxon>
        <taxon>Saccharomycetes</taxon>
        <taxon>Saccharomycetales</taxon>
        <taxon>Saccharomycetaceae</taxon>
        <taxon>Kluyveromyces</taxon>
    </lineage>
</organism>
<feature type="binding site" evidence="9">
    <location>
        <position position="263"/>
    </location>
    <ligand>
        <name>ATP</name>
        <dbReference type="ChEBI" id="CHEBI:30616"/>
    </ligand>
</feature>
<comment type="caution">
    <text evidence="12">The sequence shown here is derived from an EMBL/GenBank/DDBJ whole genome shotgun (WGS) entry which is preliminary data.</text>
</comment>
<feature type="compositionally biased region" description="Polar residues" evidence="10">
    <location>
        <begin position="111"/>
        <end position="127"/>
    </location>
</feature>
<dbReference type="PROSITE" id="PS00108">
    <property type="entry name" value="PROTEIN_KINASE_ST"/>
    <property type="match status" value="1"/>
</dbReference>
<dbReference type="InterPro" id="IPR000719">
    <property type="entry name" value="Prot_kinase_dom"/>
</dbReference>
<feature type="domain" description="Protein kinase" evidence="11">
    <location>
        <begin position="228"/>
        <end position="605"/>
    </location>
</feature>
<evidence type="ECO:0000256" key="6">
    <source>
        <dbReference type="ARBA" id="ARBA00022840"/>
    </source>
</evidence>
<comment type="catalytic activity">
    <reaction evidence="8">
        <text>L-seryl-[protein] + ATP = O-phospho-L-seryl-[protein] + ADP + H(+)</text>
        <dbReference type="Rhea" id="RHEA:17989"/>
        <dbReference type="Rhea" id="RHEA-COMP:9863"/>
        <dbReference type="Rhea" id="RHEA-COMP:11604"/>
        <dbReference type="ChEBI" id="CHEBI:15378"/>
        <dbReference type="ChEBI" id="CHEBI:29999"/>
        <dbReference type="ChEBI" id="CHEBI:30616"/>
        <dbReference type="ChEBI" id="CHEBI:83421"/>
        <dbReference type="ChEBI" id="CHEBI:456216"/>
        <dbReference type="EC" id="2.7.11.1"/>
    </reaction>
</comment>
<proteinExistence type="predicted"/>
<dbReference type="PANTHER" id="PTHR24343">
    <property type="entry name" value="SERINE/THREONINE KINASE"/>
    <property type="match status" value="1"/>
</dbReference>
<feature type="compositionally biased region" description="Basic and acidic residues" evidence="10">
    <location>
        <begin position="477"/>
        <end position="487"/>
    </location>
</feature>
<reference evidence="12 13" key="1">
    <citation type="submission" date="2014-03" db="EMBL/GenBank/DDBJ databases">
        <title>The genome of Kluyveromyces dobzhanskii.</title>
        <authorList>
            <person name="Nystedt B."/>
            <person name="Astrom S."/>
        </authorList>
    </citation>
    <scope>NUCLEOTIDE SEQUENCE [LARGE SCALE GENOMIC DNA]</scope>
    <source>
        <strain evidence="12 13">CBS 2104</strain>
    </source>
</reference>
<feature type="compositionally biased region" description="Low complexity" evidence="10">
    <location>
        <begin position="54"/>
        <end position="64"/>
    </location>
</feature>
<feature type="compositionally biased region" description="Basic residues" evidence="10">
    <location>
        <begin position="87"/>
        <end position="103"/>
    </location>
</feature>
<keyword evidence="3" id="KW-0808">Transferase</keyword>
<evidence type="ECO:0000256" key="9">
    <source>
        <dbReference type="PROSITE-ProRule" id="PRU10141"/>
    </source>
</evidence>
<dbReference type="GO" id="GO:0004674">
    <property type="term" value="F:protein serine/threonine kinase activity"/>
    <property type="evidence" value="ECO:0007669"/>
    <property type="project" value="UniProtKB-KW"/>
</dbReference>
<evidence type="ECO:0000313" key="13">
    <source>
        <dbReference type="Proteomes" id="UP000031516"/>
    </source>
</evidence>
<protein>
    <recommendedName>
        <fullName evidence="1">non-specific serine/threonine protein kinase</fullName>
        <ecNumber evidence="1">2.7.11.1</ecNumber>
    </recommendedName>
</protein>
<dbReference type="InterPro" id="IPR008271">
    <property type="entry name" value="Ser/Thr_kinase_AS"/>
</dbReference>
<keyword evidence="2" id="KW-0723">Serine/threonine-protein kinase</keyword>
<dbReference type="PANTHER" id="PTHR24343:SF137">
    <property type="entry name" value="SERINE_THREONINE-PROTEIN KINASE HRK1"/>
    <property type="match status" value="1"/>
</dbReference>
<feature type="compositionally biased region" description="Basic and acidic residues" evidence="10">
    <location>
        <begin position="525"/>
        <end position="542"/>
    </location>
</feature>
<dbReference type="InterPro" id="IPR011009">
    <property type="entry name" value="Kinase-like_dom_sf"/>
</dbReference>
<sequence length="642" mass="71432">MPSLLGLSFHRKKTHSQSQLSLASAGSTDQERGQGHGQGHGHSHGHGHGHGHGHSASSASIAGSNSKTHHSESLSHAVASMLEPGHNHNHSSSRKNGSNHHDHRGAAVTAVTASGPTPSVSANSQTLHSNNSNNHSHNTNGSCVNPHQQSQQHKLTRFFRPSMKKRVSGGSGMSSTKLTDLISPDQTNNLDHNIHTLSAIPPSTDSSLSLSNRTNIYHDDSILAQKYGKLGKVLGSGAGGSVKVLYRPSDGAMFAVKQFRARKPNEPIRDYARKCTSEFCVGSMLHHPNIIETLDIFSDAKQTQYYQVMEYCPVDFFAVVMSGEMSRGEINCCFKQLVEAVNYLHSKGYAHRDLKLDNCVMTKDGILKLIDFGSAFVYKYTYENDTKFAHGIVGSDPYLAPEVLVHSNGYGAPMVDIWSVGIIFCCMMLKRFPWKVPKDSDVNFSLYCLPDDSVHDYSKSAQEHEALMRAKREERTKLKQIKEDKPQDLQSNAHEQKQEEEEEQQQQQQGSSSAHINENTSTPEQKCEGINTKEHPAHEELINPKSDPTSSEYQVPQRKQKKVIHGPYRLLRLLPHASRPILSKILTVDPTKRATMKDIYEDEWFRNISYCTLDDKKNVVRGTGHSHTIVTEENAHLEKYKV</sequence>
<evidence type="ECO:0000259" key="11">
    <source>
        <dbReference type="PROSITE" id="PS50011"/>
    </source>
</evidence>
<evidence type="ECO:0000313" key="12">
    <source>
        <dbReference type="EMBL" id="CDO93062.1"/>
    </source>
</evidence>
<dbReference type="AlphaFoldDB" id="A0A0A8L1X6"/>
<keyword evidence="4 9" id="KW-0547">Nucleotide-binding</keyword>
<dbReference type="EMBL" id="CCBQ010000019">
    <property type="protein sequence ID" value="CDO93062.1"/>
    <property type="molecule type" value="Genomic_DNA"/>
</dbReference>
<dbReference type="InterPro" id="IPR017441">
    <property type="entry name" value="Protein_kinase_ATP_BS"/>
</dbReference>
<dbReference type="EC" id="2.7.11.1" evidence="1"/>
<keyword evidence="6 9" id="KW-0067">ATP-binding</keyword>
<feature type="compositionally biased region" description="Low complexity" evidence="10">
    <location>
        <begin position="16"/>
        <end position="25"/>
    </location>
</feature>
<dbReference type="Pfam" id="PF00069">
    <property type="entry name" value="Pkinase"/>
    <property type="match status" value="1"/>
</dbReference>
<feature type="compositionally biased region" description="Polar residues" evidence="10">
    <location>
        <begin position="510"/>
        <end position="524"/>
    </location>
</feature>
<dbReference type="SMART" id="SM00220">
    <property type="entry name" value="S_TKc"/>
    <property type="match status" value="1"/>
</dbReference>
<dbReference type="PROSITE" id="PS50011">
    <property type="entry name" value="PROTEIN_KINASE_DOM"/>
    <property type="match status" value="1"/>
</dbReference>
<accession>A0A0A8L1X6</accession>